<organism evidence="1 2">
    <name type="scientific">Sphaerodactylus townsendi</name>
    <dbReference type="NCBI Taxonomy" id="933632"/>
    <lineage>
        <taxon>Eukaryota</taxon>
        <taxon>Metazoa</taxon>
        <taxon>Chordata</taxon>
        <taxon>Craniata</taxon>
        <taxon>Vertebrata</taxon>
        <taxon>Euteleostomi</taxon>
        <taxon>Lepidosauria</taxon>
        <taxon>Squamata</taxon>
        <taxon>Bifurcata</taxon>
        <taxon>Gekkota</taxon>
        <taxon>Sphaerodactylidae</taxon>
        <taxon>Sphaerodactylus</taxon>
    </lineage>
</organism>
<comment type="caution">
    <text evidence="1">The sequence shown here is derived from an EMBL/GenBank/DDBJ whole genome shotgun (WGS) entry which is preliminary data.</text>
</comment>
<name>A0ACB8G7N3_9SAUR</name>
<evidence type="ECO:0000313" key="1">
    <source>
        <dbReference type="EMBL" id="KAH8015291.1"/>
    </source>
</evidence>
<proteinExistence type="predicted"/>
<dbReference type="Proteomes" id="UP000827872">
    <property type="component" value="Linkage Group LG01"/>
</dbReference>
<reference evidence="1" key="1">
    <citation type="submission" date="2021-08" db="EMBL/GenBank/DDBJ databases">
        <title>The first chromosome-level gecko genome reveals the dynamic sex chromosomes of Neotropical dwarf geckos (Sphaerodactylidae: Sphaerodactylus).</title>
        <authorList>
            <person name="Pinto B.J."/>
            <person name="Keating S.E."/>
            <person name="Gamble T."/>
        </authorList>
    </citation>
    <scope>NUCLEOTIDE SEQUENCE</scope>
    <source>
        <strain evidence="1">TG3544</strain>
    </source>
</reference>
<dbReference type="EMBL" id="CM037614">
    <property type="protein sequence ID" value="KAH8015291.1"/>
    <property type="molecule type" value="Genomic_DNA"/>
</dbReference>
<sequence>MPITFTSVPQQFEPQRTRYIQSVLLDTSLLVQNVCRKGRLLRQLPSINGDHSTTTLHADHSRTSSLLS</sequence>
<evidence type="ECO:0000313" key="2">
    <source>
        <dbReference type="Proteomes" id="UP000827872"/>
    </source>
</evidence>
<keyword evidence="2" id="KW-1185">Reference proteome</keyword>
<accession>A0ACB8G7N3</accession>
<protein>
    <submittedName>
        <fullName evidence="1">Uncharacterized protein</fullName>
    </submittedName>
</protein>
<gene>
    <name evidence="1" type="ORF">K3G42_001925</name>
</gene>